<keyword evidence="1" id="KW-0808">Transferase</keyword>
<dbReference type="GO" id="GO:0016740">
    <property type="term" value="F:transferase activity"/>
    <property type="evidence" value="ECO:0007669"/>
    <property type="project" value="UniProtKB-KW"/>
</dbReference>
<evidence type="ECO:0000313" key="1">
    <source>
        <dbReference type="EMBL" id="MBC3805607.1"/>
    </source>
</evidence>
<dbReference type="Pfam" id="PF14305">
    <property type="entry name" value="ATPgrasp_TupA"/>
    <property type="match status" value="1"/>
</dbReference>
<comment type="caution">
    <text evidence="1">The sequence shown here is derived from an EMBL/GenBank/DDBJ whole genome shotgun (WGS) entry which is preliminary data.</text>
</comment>
<gene>
    <name evidence="1" type="ORF">GH808_14450</name>
</gene>
<proteinExistence type="predicted"/>
<sequence>MTRLIPDKIFIKLKYKVAIGKKLNLEKPETFNEKLQWLKLYDRKPEYTKFADKYEVRKYIANVIGAEYLIPVIDVFDCVDQINWGELPNEFVLKCAHGSGSNIICSDKNKLDIGLAEKKLRKWMKYNWYWFGREWQYKNIKPRVICEKYMVDESGTELKDYKFMCFNGKVRCTFVCSNRNTPGGSEIDIYDTDWNLMPFERKNHPNSGKKISKPKEYAKMVEFAEKLTRNMSFARVDFYEINGHLYFGEITFHPDSGFVGFIPESYDYLMGNWIKLPYQ</sequence>
<reference evidence="1 2" key="1">
    <citation type="journal article" date="2020" name="mSystems">
        <title>Defining Genomic and Predicted Metabolic Features of the Acetobacterium Genus.</title>
        <authorList>
            <person name="Ross D.E."/>
            <person name="Marshall C.W."/>
            <person name="Gulliver D."/>
            <person name="May H.D."/>
            <person name="Norman R.S."/>
        </authorList>
    </citation>
    <scope>NUCLEOTIDE SEQUENCE [LARGE SCALE GENOMIC DNA]</scope>
    <source>
        <strain evidence="1 2">DSM 8238</strain>
    </source>
</reference>
<dbReference type="EMBL" id="WJBC01000038">
    <property type="protein sequence ID" value="MBC3805607.1"/>
    <property type="molecule type" value="Genomic_DNA"/>
</dbReference>
<dbReference type="Proteomes" id="UP000603234">
    <property type="component" value="Unassembled WGS sequence"/>
</dbReference>
<keyword evidence="2" id="KW-1185">Reference proteome</keyword>
<organism evidence="1 2">
    <name type="scientific">Acetobacterium fimetarium</name>
    <dbReference type="NCBI Taxonomy" id="52691"/>
    <lineage>
        <taxon>Bacteria</taxon>
        <taxon>Bacillati</taxon>
        <taxon>Bacillota</taxon>
        <taxon>Clostridia</taxon>
        <taxon>Eubacteriales</taxon>
        <taxon>Eubacteriaceae</taxon>
        <taxon>Acetobacterium</taxon>
    </lineage>
</organism>
<accession>A0ABR6WYB7</accession>
<protein>
    <submittedName>
        <fullName evidence="1">Glycosyl transferase</fullName>
    </submittedName>
</protein>
<evidence type="ECO:0000313" key="2">
    <source>
        <dbReference type="Proteomes" id="UP000603234"/>
    </source>
</evidence>
<name>A0ABR6WYB7_9FIRM</name>
<dbReference type="SUPFAM" id="SSF56059">
    <property type="entry name" value="Glutathione synthetase ATP-binding domain-like"/>
    <property type="match status" value="1"/>
</dbReference>
<dbReference type="InterPro" id="IPR029465">
    <property type="entry name" value="ATPgrasp_TupA"/>
</dbReference>